<dbReference type="EMBL" id="JACOFV010000007">
    <property type="protein sequence ID" value="MBC3862205.1"/>
    <property type="molecule type" value="Genomic_DNA"/>
</dbReference>
<evidence type="ECO:0000313" key="3">
    <source>
        <dbReference type="EMBL" id="MBC3862205.1"/>
    </source>
</evidence>
<feature type="transmembrane region" description="Helical" evidence="1">
    <location>
        <begin position="102"/>
        <end position="122"/>
    </location>
</feature>
<dbReference type="InterPro" id="IPR052383">
    <property type="entry name" value="Anti-sigma-E_RseA-like"/>
</dbReference>
<keyword evidence="4" id="KW-1185">Reference proteome</keyword>
<accession>A0A923HHF9</accession>
<dbReference type="PANTHER" id="PTHR38104">
    <property type="match status" value="1"/>
</dbReference>
<keyword evidence="1" id="KW-0472">Membrane</keyword>
<dbReference type="InterPro" id="IPR005572">
    <property type="entry name" value="Anti-sigma_E_RseA_N"/>
</dbReference>
<dbReference type="Gene3D" id="1.10.10.880">
    <property type="entry name" value="Anti sigma-E protein RseA, N-terminal domain"/>
    <property type="match status" value="1"/>
</dbReference>
<evidence type="ECO:0000313" key="4">
    <source>
        <dbReference type="Proteomes" id="UP000634011"/>
    </source>
</evidence>
<dbReference type="InterPro" id="IPR036147">
    <property type="entry name" value="Anti-sigma_E_RseA_N_sf"/>
</dbReference>
<sequence length="222" mass="24467">MNNDISKYESLSAMQDGEISDAELQHMLKQSLSQHEKDAWDTYHLIADVLHSDDLAVKMSSDFSQRFADRFASEPVLLVPEAHAKYQAEQSTTGKRQFFRSYMAIASATAAAVFAFAFGPQLSHFGRDNFSSGQVSKADSSARQIQLVSTSVGSESTEVASADDMPRFVTAAQDADAQNQIDMVRDPRIDSYLLAHQRFSPAISNAAQYVNRPNSNKSASEK</sequence>
<dbReference type="Pfam" id="PF03872">
    <property type="entry name" value="RseA_N"/>
    <property type="match status" value="1"/>
</dbReference>
<dbReference type="RefSeq" id="WP_186912134.1">
    <property type="nucleotide sequence ID" value="NZ_JACOFV010000007.1"/>
</dbReference>
<evidence type="ECO:0000256" key="1">
    <source>
        <dbReference type="SAM" id="Phobius"/>
    </source>
</evidence>
<gene>
    <name evidence="3" type="ORF">H8K32_08870</name>
</gene>
<dbReference type="CDD" id="cd16328">
    <property type="entry name" value="RseA_N"/>
    <property type="match status" value="1"/>
</dbReference>
<protein>
    <submittedName>
        <fullName evidence="3">Sigma-E factor negative regulatory protein</fullName>
    </submittedName>
</protein>
<comment type="caution">
    <text evidence="3">The sequence shown here is derived from an EMBL/GenBank/DDBJ whole genome shotgun (WGS) entry which is preliminary data.</text>
</comment>
<proteinExistence type="predicted"/>
<name>A0A923HHF9_9BURK</name>
<reference evidence="3" key="1">
    <citation type="submission" date="2020-08" db="EMBL/GenBank/DDBJ databases">
        <title>Novel species isolated from subtropical streams in China.</title>
        <authorList>
            <person name="Lu H."/>
        </authorList>
    </citation>
    <scope>NUCLEOTIDE SEQUENCE</scope>
    <source>
        <strain evidence="3">KACC 12607</strain>
    </source>
</reference>
<dbReference type="Proteomes" id="UP000634011">
    <property type="component" value="Unassembled WGS sequence"/>
</dbReference>
<dbReference type="SUPFAM" id="SSF89069">
    <property type="entry name" value="N-terminal, cytoplasmic domain of anti-sigmaE factor RseA"/>
    <property type="match status" value="1"/>
</dbReference>
<dbReference type="GO" id="GO:0016989">
    <property type="term" value="F:sigma factor antagonist activity"/>
    <property type="evidence" value="ECO:0007669"/>
    <property type="project" value="InterPro"/>
</dbReference>
<keyword evidence="1" id="KW-1133">Transmembrane helix</keyword>
<feature type="domain" description="Anti sigma-E protein RseA N-terminal" evidence="2">
    <location>
        <begin position="9"/>
        <end position="89"/>
    </location>
</feature>
<dbReference type="AlphaFoldDB" id="A0A923HHF9"/>
<organism evidence="3 4">
    <name type="scientific">Undibacterium jejuense</name>
    <dbReference type="NCBI Taxonomy" id="1344949"/>
    <lineage>
        <taxon>Bacteria</taxon>
        <taxon>Pseudomonadati</taxon>
        <taxon>Pseudomonadota</taxon>
        <taxon>Betaproteobacteria</taxon>
        <taxon>Burkholderiales</taxon>
        <taxon>Oxalobacteraceae</taxon>
        <taxon>Undibacterium</taxon>
    </lineage>
</organism>
<keyword evidence="1" id="KW-0812">Transmembrane</keyword>
<evidence type="ECO:0000259" key="2">
    <source>
        <dbReference type="Pfam" id="PF03872"/>
    </source>
</evidence>
<dbReference type="PANTHER" id="PTHR38104:SF1">
    <property type="entry name" value="ANTI-SIGMA-E FACTOR RSEA"/>
    <property type="match status" value="1"/>
</dbReference>